<dbReference type="Gene3D" id="1.10.260.40">
    <property type="entry name" value="lambda repressor-like DNA-binding domains"/>
    <property type="match status" value="1"/>
</dbReference>
<name>A0A1H0QVF5_9BACT</name>
<dbReference type="STRING" id="91360.SAMN05660330_02091"/>
<dbReference type="SUPFAM" id="SSF51182">
    <property type="entry name" value="RmlC-like cupins"/>
    <property type="match status" value="1"/>
</dbReference>
<dbReference type="Gene3D" id="2.60.120.10">
    <property type="entry name" value="Jelly Rolls"/>
    <property type="match status" value="1"/>
</dbReference>
<dbReference type="InterPro" id="IPR001387">
    <property type="entry name" value="Cro/C1-type_HTH"/>
</dbReference>
<keyword evidence="1" id="KW-0238">DNA-binding</keyword>
<dbReference type="AlphaFoldDB" id="A0A1H0QVF5"/>
<dbReference type="PANTHER" id="PTHR46797:SF1">
    <property type="entry name" value="METHYLPHOSPHONATE SYNTHASE"/>
    <property type="match status" value="1"/>
</dbReference>
<dbReference type="CDD" id="cd00093">
    <property type="entry name" value="HTH_XRE"/>
    <property type="match status" value="1"/>
</dbReference>
<dbReference type="SUPFAM" id="SSF47413">
    <property type="entry name" value="lambda repressor-like DNA-binding domains"/>
    <property type="match status" value="1"/>
</dbReference>
<dbReference type="Pfam" id="PF01381">
    <property type="entry name" value="HTH_3"/>
    <property type="match status" value="1"/>
</dbReference>
<sequence length="193" mass="22086">MKGKMRYKFGHKLREVRERKGYTLKDVATRAEVSESLVSQIERNKVSPSIDTLLLIADILDVDYEYLFNDYRQKRKVSIVRKLKRGTIRRDKVAFHQLSVNDGAVRDSAIEVFLLEIDPGGEKGDRQYGHAGMEFGIILEGSAELLYGHEQYFLAAGDSVYFPSDMPHLLKNTGSTLLQAIWVISPPRNLFRH</sequence>
<dbReference type="InterPro" id="IPR014710">
    <property type="entry name" value="RmlC-like_jellyroll"/>
</dbReference>
<evidence type="ECO:0000259" key="2">
    <source>
        <dbReference type="PROSITE" id="PS50943"/>
    </source>
</evidence>
<dbReference type="PROSITE" id="PS50943">
    <property type="entry name" value="HTH_CROC1"/>
    <property type="match status" value="1"/>
</dbReference>
<dbReference type="RefSeq" id="WP_218121758.1">
    <property type="nucleotide sequence ID" value="NZ_FNJI01000013.1"/>
</dbReference>
<dbReference type="GO" id="GO:0003677">
    <property type="term" value="F:DNA binding"/>
    <property type="evidence" value="ECO:0007669"/>
    <property type="project" value="UniProtKB-KW"/>
</dbReference>
<gene>
    <name evidence="3" type="ORF">SAMN05660330_02091</name>
</gene>
<dbReference type="CDD" id="cd02209">
    <property type="entry name" value="cupin_XRE_C"/>
    <property type="match status" value="1"/>
</dbReference>
<protein>
    <submittedName>
        <fullName evidence="3">Helix-turn-helix domain-containing protein</fullName>
    </submittedName>
</protein>
<dbReference type="GO" id="GO:0005829">
    <property type="term" value="C:cytosol"/>
    <property type="evidence" value="ECO:0007669"/>
    <property type="project" value="TreeGrafter"/>
</dbReference>
<dbReference type="Proteomes" id="UP000199073">
    <property type="component" value="Unassembled WGS sequence"/>
</dbReference>
<dbReference type="InterPro" id="IPR011051">
    <property type="entry name" value="RmlC_Cupin_sf"/>
</dbReference>
<dbReference type="PANTHER" id="PTHR46797">
    <property type="entry name" value="HTH-TYPE TRANSCRIPTIONAL REGULATOR"/>
    <property type="match status" value="1"/>
</dbReference>
<keyword evidence="4" id="KW-1185">Reference proteome</keyword>
<dbReference type="GO" id="GO:0003700">
    <property type="term" value="F:DNA-binding transcription factor activity"/>
    <property type="evidence" value="ECO:0007669"/>
    <property type="project" value="TreeGrafter"/>
</dbReference>
<feature type="domain" description="HTH cro/C1-type" evidence="2">
    <location>
        <begin position="13"/>
        <end position="67"/>
    </location>
</feature>
<dbReference type="InterPro" id="IPR050807">
    <property type="entry name" value="TransReg_Diox_bact_type"/>
</dbReference>
<evidence type="ECO:0000256" key="1">
    <source>
        <dbReference type="ARBA" id="ARBA00023125"/>
    </source>
</evidence>
<dbReference type="InterPro" id="IPR010982">
    <property type="entry name" value="Lambda_DNA-bd_dom_sf"/>
</dbReference>
<dbReference type="EMBL" id="FNJI01000013">
    <property type="protein sequence ID" value="SDP21257.1"/>
    <property type="molecule type" value="Genomic_DNA"/>
</dbReference>
<proteinExistence type="predicted"/>
<evidence type="ECO:0000313" key="3">
    <source>
        <dbReference type="EMBL" id="SDP21257.1"/>
    </source>
</evidence>
<dbReference type="Pfam" id="PF07883">
    <property type="entry name" value="Cupin_2"/>
    <property type="match status" value="1"/>
</dbReference>
<dbReference type="SMART" id="SM00530">
    <property type="entry name" value="HTH_XRE"/>
    <property type="match status" value="1"/>
</dbReference>
<reference evidence="3 4" key="1">
    <citation type="submission" date="2016-10" db="EMBL/GenBank/DDBJ databases">
        <authorList>
            <person name="de Groot N.N."/>
        </authorList>
    </citation>
    <scope>NUCLEOTIDE SEQUENCE [LARGE SCALE GENOMIC DNA]</scope>
    <source>
        <strain evidence="3 4">DSM 12130</strain>
    </source>
</reference>
<accession>A0A1H0QVF5</accession>
<evidence type="ECO:0000313" key="4">
    <source>
        <dbReference type="Proteomes" id="UP000199073"/>
    </source>
</evidence>
<dbReference type="InterPro" id="IPR013096">
    <property type="entry name" value="Cupin_2"/>
</dbReference>
<organism evidence="3 4">
    <name type="scientific">Desulforhopalus singaporensis</name>
    <dbReference type="NCBI Taxonomy" id="91360"/>
    <lineage>
        <taxon>Bacteria</taxon>
        <taxon>Pseudomonadati</taxon>
        <taxon>Thermodesulfobacteriota</taxon>
        <taxon>Desulfobulbia</taxon>
        <taxon>Desulfobulbales</taxon>
        <taxon>Desulfocapsaceae</taxon>
        <taxon>Desulforhopalus</taxon>
    </lineage>
</organism>